<comment type="similarity">
    <text evidence="2">Belongs to the PRP18 family.</text>
</comment>
<dbReference type="InterPro" id="IPR004098">
    <property type="entry name" value="Prp18"/>
</dbReference>
<dbReference type="eggNOG" id="KOG2808">
    <property type="taxonomic scope" value="Eukaryota"/>
</dbReference>
<dbReference type="RefSeq" id="XP_006689203.1">
    <property type="nucleotide sequence ID" value="XM_006689140.1"/>
</dbReference>
<keyword evidence="6" id="KW-0508">mRNA splicing</keyword>
<reference evidence="10 11" key="1">
    <citation type="journal article" date="2011" name="Proc. Natl. Acad. Sci. U.S.A.">
        <title>Comparative genomics of xylose-fermenting fungi for enhanced biofuel production.</title>
        <authorList>
            <person name="Wohlbach D.J."/>
            <person name="Kuo A."/>
            <person name="Sato T.K."/>
            <person name="Potts K.M."/>
            <person name="Salamov A.A."/>
            <person name="LaButti K.M."/>
            <person name="Sun H."/>
            <person name="Clum A."/>
            <person name="Pangilinan J.L."/>
            <person name="Lindquist E.A."/>
            <person name="Lucas S."/>
            <person name="Lapidus A."/>
            <person name="Jin M."/>
            <person name="Gunawan C."/>
            <person name="Balan V."/>
            <person name="Dale B.E."/>
            <person name="Jeffries T.W."/>
            <person name="Zinkel R."/>
            <person name="Barry K.W."/>
            <person name="Grigoriev I.V."/>
            <person name="Gasch A.P."/>
        </authorList>
    </citation>
    <scope>NUCLEOTIDE SEQUENCE [LARGE SCALE GENOMIC DNA]</scope>
    <source>
        <strain evidence="11">ATCC 10573 / BCRC 21748 / CBS 615 / JCM 9827 / NBRC 10315 / NRRL Y-1498 / VKM Y-70</strain>
    </source>
</reference>
<dbReference type="GeneID" id="18249568"/>
<evidence type="ECO:0000256" key="8">
    <source>
        <dbReference type="SAM" id="MobiDB-lite"/>
    </source>
</evidence>
<dbReference type="Proteomes" id="UP000000707">
    <property type="component" value="Unassembled WGS sequence"/>
</dbReference>
<dbReference type="GO" id="GO:0000350">
    <property type="term" value="P:generation of catalytic spliceosome for second transesterification step"/>
    <property type="evidence" value="ECO:0007669"/>
    <property type="project" value="TreeGrafter"/>
</dbReference>
<evidence type="ECO:0000256" key="3">
    <source>
        <dbReference type="ARBA" id="ARBA00018242"/>
    </source>
</evidence>
<evidence type="ECO:0000256" key="6">
    <source>
        <dbReference type="ARBA" id="ARBA00023187"/>
    </source>
</evidence>
<gene>
    <name evidence="10" type="ORF">CANTEDRAFT_131881</name>
</gene>
<keyword evidence="7" id="KW-0539">Nucleus</keyword>
<feature type="region of interest" description="Disordered" evidence="8">
    <location>
        <begin position="1"/>
        <end position="109"/>
    </location>
</feature>
<dbReference type="HOGENOM" id="CLU_081028_0_0_1"/>
<keyword evidence="11" id="KW-1185">Reference proteome</keyword>
<dbReference type="InterPro" id="IPR039979">
    <property type="entry name" value="PRPF18"/>
</dbReference>
<dbReference type="EMBL" id="GL996528">
    <property type="protein sequence ID" value="EGV59989.1"/>
    <property type="molecule type" value="Genomic_DNA"/>
</dbReference>
<feature type="compositionally biased region" description="Polar residues" evidence="8">
    <location>
        <begin position="58"/>
        <end position="70"/>
    </location>
</feature>
<organism evidence="11">
    <name type="scientific">Candida tenuis (strain ATCC 10573 / BCRC 21748 / CBS 615 / JCM 9827 / NBRC 10315 / NRRL Y-1498 / VKM Y-70)</name>
    <name type="common">Yeast</name>
    <name type="synonym">Yamadazyma tenuis</name>
    <dbReference type="NCBI Taxonomy" id="590646"/>
    <lineage>
        <taxon>Eukaryota</taxon>
        <taxon>Fungi</taxon>
        <taxon>Dikarya</taxon>
        <taxon>Ascomycota</taxon>
        <taxon>Saccharomycotina</taxon>
        <taxon>Pichiomycetes</taxon>
        <taxon>Debaryomycetaceae</taxon>
        <taxon>Yamadazyma</taxon>
    </lineage>
</organism>
<evidence type="ECO:0000259" key="9">
    <source>
        <dbReference type="Pfam" id="PF02840"/>
    </source>
</evidence>
<evidence type="ECO:0000256" key="4">
    <source>
        <dbReference type="ARBA" id="ARBA00022664"/>
    </source>
</evidence>
<evidence type="ECO:0000256" key="7">
    <source>
        <dbReference type="ARBA" id="ARBA00023242"/>
    </source>
</evidence>
<dbReference type="OrthoDB" id="10261918at2759"/>
<accession>G3BF21</accession>
<feature type="domain" description="Prp18" evidence="9">
    <location>
        <begin position="155"/>
        <end position="287"/>
    </location>
</feature>
<dbReference type="GO" id="GO:0005682">
    <property type="term" value="C:U5 snRNP"/>
    <property type="evidence" value="ECO:0007669"/>
    <property type="project" value="TreeGrafter"/>
</dbReference>
<dbReference type="Gene3D" id="1.20.940.10">
    <property type="entry name" value="Functional domain of the splicing factor Prp18"/>
    <property type="match status" value="1"/>
</dbReference>
<evidence type="ECO:0000313" key="11">
    <source>
        <dbReference type="Proteomes" id="UP000000707"/>
    </source>
</evidence>
<dbReference type="GO" id="GO:0071021">
    <property type="term" value="C:U2-type post-spliceosomal complex"/>
    <property type="evidence" value="ECO:0007669"/>
    <property type="project" value="TreeGrafter"/>
</dbReference>
<protein>
    <recommendedName>
        <fullName evidence="3">Pre-mRNA-splicing factor 18</fullName>
    </recommendedName>
</protein>
<evidence type="ECO:0000256" key="2">
    <source>
        <dbReference type="ARBA" id="ARBA00008137"/>
    </source>
</evidence>
<dbReference type="AlphaFoldDB" id="G3BF21"/>
<proteinExistence type="inferred from homology"/>
<keyword evidence="4" id="KW-0507">mRNA processing</keyword>
<dbReference type="STRING" id="590646.G3BF21"/>
<dbReference type="KEGG" id="cten:18249568"/>
<evidence type="ECO:0000256" key="1">
    <source>
        <dbReference type="ARBA" id="ARBA00004123"/>
    </source>
</evidence>
<dbReference type="SUPFAM" id="SSF47938">
    <property type="entry name" value="Functional domain of the splicing factor Prp18"/>
    <property type="match status" value="1"/>
</dbReference>
<dbReference type="GO" id="GO:0046540">
    <property type="term" value="C:U4/U6 x U5 tri-snRNP complex"/>
    <property type="evidence" value="ECO:0007669"/>
    <property type="project" value="TreeGrafter"/>
</dbReference>
<evidence type="ECO:0000256" key="5">
    <source>
        <dbReference type="ARBA" id="ARBA00022728"/>
    </source>
</evidence>
<dbReference type="PANTHER" id="PTHR13007">
    <property type="entry name" value="PRE-MRNA SPLICING FACTOR-RELATED"/>
    <property type="match status" value="1"/>
</dbReference>
<name>G3BF21_CANTC</name>
<sequence length="299" mass="32961">MNFSKVLSKEIKKKRKGKGVERGDKRRRSEKGDGQNYNSKKVVDGAGVIECERGVVGSDTNGNVNTNSDETAAAGGERTDISATAAGGQDNKDDAAASKNADATTGLQVQQQLRINAKRERYRQQAAKEAAIDPQFCLDQISAIHKHKLVVQLRVYIKSLVHQWEKATEALPPDSPQHELLLDTKKNLVPLLYKLRSDGLTDDMVVSLSTICYYLQHRQFRPANESYMKLSIGNVAWPIGVLHVGIHARSASSRITGEKSAANIMIDDKTRRWITAVKRLITFSETYDVVQDTGIGGAD</sequence>
<keyword evidence="5" id="KW-0747">Spliceosome</keyword>
<dbReference type="PANTHER" id="PTHR13007:SF19">
    <property type="entry name" value="PRE-MRNA-SPLICING FACTOR 18"/>
    <property type="match status" value="1"/>
</dbReference>
<dbReference type="Pfam" id="PF02840">
    <property type="entry name" value="Prp18"/>
    <property type="match status" value="1"/>
</dbReference>
<comment type="subcellular location">
    <subcellularLocation>
        <location evidence="1">Nucleus</location>
    </subcellularLocation>
</comment>
<evidence type="ECO:0000313" key="10">
    <source>
        <dbReference type="EMBL" id="EGV59989.1"/>
    </source>
</evidence>